<accession>A0A0V1LZ09</accession>
<sequence>MLSCCTVFCCLPSIAEHAFCRLSDVEADDSSNELLLLSFGLHLCV</sequence>
<evidence type="ECO:0000313" key="2">
    <source>
        <dbReference type="Proteomes" id="UP000054843"/>
    </source>
</evidence>
<gene>
    <name evidence="1" type="ORF">T10_13449</name>
</gene>
<keyword evidence="2" id="KW-1185">Reference proteome</keyword>
<evidence type="ECO:0000313" key="1">
    <source>
        <dbReference type="EMBL" id="KRZ64696.1"/>
    </source>
</evidence>
<reference evidence="1 2" key="1">
    <citation type="submission" date="2015-01" db="EMBL/GenBank/DDBJ databases">
        <title>Evolution of Trichinella species and genotypes.</title>
        <authorList>
            <person name="Korhonen P.K."/>
            <person name="Edoardo P."/>
            <person name="Giuseppe L.R."/>
            <person name="Gasser R.B."/>
        </authorList>
    </citation>
    <scope>NUCLEOTIDE SEQUENCE [LARGE SCALE GENOMIC DNA]</scope>
    <source>
        <strain evidence="1">ISS1980</strain>
    </source>
</reference>
<organism evidence="1 2">
    <name type="scientific">Trichinella papuae</name>
    <dbReference type="NCBI Taxonomy" id="268474"/>
    <lineage>
        <taxon>Eukaryota</taxon>
        <taxon>Metazoa</taxon>
        <taxon>Ecdysozoa</taxon>
        <taxon>Nematoda</taxon>
        <taxon>Enoplea</taxon>
        <taxon>Dorylaimia</taxon>
        <taxon>Trichinellida</taxon>
        <taxon>Trichinellidae</taxon>
        <taxon>Trichinella</taxon>
    </lineage>
</organism>
<name>A0A0V1LZ09_9BILA</name>
<comment type="caution">
    <text evidence="1">The sequence shown here is derived from an EMBL/GenBank/DDBJ whole genome shotgun (WGS) entry which is preliminary data.</text>
</comment>
<dbReference type="AlphaFoldDB" id="A0A0V1LZ09"/>
<dbReference type="EMBL" id="JYDO01000861">
    <property type="protein sequence ID" value="KRZ64696.1"/>
    <property type="molecule type" value="Genomic_DNA"/>
</dbReference>
<proteinExistence type="predicted"/>
<dbReference type="Proteomes" id="UP000054843">
    <property type="component" value="Unassembled WGS sequence"/>
</dbReference>
<protein>
    <submittedName>
        <fullName evidence="1">Uncharacterized protein</fullName>
    </submittedName>
</protein>